<keyword evidence="3" id="KW-1185">Reference proteome</keyword>
<protein>
    <recommendedName>
        <fullName evidence="4">DNA helicase</fullName>
    </recommendedName>
</protein>
<sequence length="191" mass="20577">MEEFAAPMMEVGMSLSRKRKKELKRLRSSAEELWGNQQAVLEHANAVAQEASRQLSHLTREEVVPRVRTGYESYVRPGVDQARVLARRAGDTAERTAGTVLGSLLSIGDLANDVRVRRAVERVSPRAAAVVEKKKKQRGGIGAGGLVAIGAAVVVAAGVAYAVWQTFRADDELWVAEDEPGGATTDTDPSI</sequence>
<evidence type="ECO:0008006" key="4">
    <source>
        <dbReference type="Google" id="ProtNLM"/>
    </source>
</evidence>
<dbReference type="RefSeq" id="WP_243554394.1">
    <property type="nucleotide sequence ID" value="NZ_CP094528.1"/>
</dbReference>
<reference evidence="2 3" key="1">
    <citation type="submission" date="2022-03" db="EMBL/GenBank/DDBJ databases">
        <title>Mucilaginibacter sp. isolated from the gut of Protaetia brevitarsis seulensis larvae.</title>
        <authorList>
            <person name="Won M."/>
            <person name="Kim S.-J."/>
            <person name="Kwon S.-W."/>
        </authorList>
    </citation>
    <scope>NUCLEOTIDE SEQUENCE [LARGE SCALE GENOMIC DNA]</scope>
    <source>
        <strain evidence="2 3">CFWR-12</strain>
    </source>
</reference>
<proteinExistence type="predicted"/>
<feature type="transmembrane region" description="Helical" evidence="1">
    <location>
        <begin position="143"/>
        <end position="164"/>
    </location>
</feature>
<evidence type="ECO:0000313" key="2">
    <source>
        <dbReference type="EMBL" id="UOE43428.1"/>
    </source>
</evidence>
<keyword evidence="1" id="KW-0472">Membrane</keyword>
<dbReference type="EMBL" id="CP094528">
    <property type="protein sequence ID" value="UOE43428.1"/>
    <property type="molecule type" value="Genomic_DNA"/>
</dbReference>
<evidence type="ECO:0000256" key="1">
    <source>
        <dbReference type="SAM" id="Phobius"/>
    </source>
</evidence>
<evidence type="ECO:0000313" key="3">
    <source>
        <dbReference type="Proteomes" id="UP000832097"/>
    </source>
</evidence>
<name>A0ABY4BW65_9MICO</name>
<dbReference type="Proteomes" id="UP000832097">
    <property type="component" value="Chromosome"/>
</dbReference>
<keyword evidence="1" id="KW-0812">Transmembrane</keyword>
<gene>
    <name evidence="2" type="ORF">MTO99_14740</name>
</gene>
<organism evidence="2 3">
    <name type="scientific">Agromyces larvae</name>
    <dbReference type="NCBI Taxonomy" id="2929802"/>
    <lineage>
        <taxon>Bacteria</taxon>
        <taxon>Bacillati</taxon>
        <taxon>Actinomycetota</taxon>
        <taxon>Actinomycetes</taxon>
        <taxon>Micrococcales</taxon>
        <taxon>Microbacteriaceae</taxon>
        <taxon>Agromyces</taxon>
    </lineage>
</organism>
<accession>A0ABY4BW65</accession>
<keyword evidence="1" id="KW-1133">Transmembrane helix</keyword>